<evidence type="ECO:0000256" key="2">
    <source>
        <dbReference type="ARBA" id="ARBA00007400"/>
    </source>
</evidence>
<dbReference type="GO" id="GO:0005886">
    <property type="term" value="C:plasma membrane"/>
    <property type="evidence" value="ECO:0007669"/>
    <property type="project" value="UniProtKB-SubCell"/>
</dbReference>
<dbReference type="GO" id="GO:0016413">
    <property type="term" value="F:O-acetyltransferase activity"/>
    <property type="evidence" value="ECO:0007669"/>
    <property type="project" value="TreeGrafter"/>
</dbReference>
<feature type="transmembrane region" description="Helical" evidence="7">
    <location>
        <begin position="247"/>
        <end position="268"/>
    </location>
</feature>
<keyword evidence="3" id="KW-1003">Cell membrane</keyword>
<evidence type="ECO:0000256" key="7">
    <source>
        <dbReference type="SAM" id="Phobius"/>
    </source>
</evidence>
<evidence type="ECO:0000256" key="1">
    <source>
        <dbReference type="ARBA" id="ARBA00004651"/>
    </source>
</evidence>
<name>A0A9D2J6H0_9FIRM</name>
<evidence type="ECO:0000313" key="10">
    <source>
        <dbReference type="Proteomes" id="UP000824049"/>
    </source>
</evidence>
<dbReference type="Proteomes" id="UP000824049">
    <property type="component" value="Unassembled WGS sequence"/>
</dbReference>
<keyword evidence="6 7" id="KW-0472">Membrane</keyword>
<organism evidence="9 10">
    <name type="scientific">Candidatus Anaerobutyricum stercoris</name>
    <dbReference type="NCBI Taxonomy" id="2838457"/>
    <lineage>
        <taxon>Bacteria</taxon>
        <taxon>Bacillati</taxon>
        <taxon>Bacillota</taxon>
        <taxon>Clostridia</taxon>
        <taxon>Lachnospirales</taxon>
        <taxon>Lachnospiraceae</taxon>
        <taxon>Anaerobutyricum</taxon>
    </lineage>
</organism>
<evidence type="ECO:0000256" key="3">
    <source>
        <dbReference type="ARBA" id="ARBA00022475"/>
    </source>
</evidence>
<dbReference type="PANTHER" id="PTHR40074">
    <property type="entry name" value="O-ACETYLTRANSFERASE WECH"/>
    <property type="match status" value="1"/>
</dbReference>
<feature type="transmembrane region" description="Helical" evidence="7">
    <location>
        <begin position="174"/>
        <end position="194"/>
    </location>
</feature>
<dbReference type="AlphaFoldDB" id="A0A9D2J6H0"/>
<reference evidence="9" key="2">
    <citation type="submission" date="2021-04" db="EMBL/GenBank/DDBJ databases">
        <authorList>
            <person name="Gilroy R."/>
        </authorList>
    </citation>
    <scope>NUCLEOTIDE SEQUENCE</scope>
    <source>
        <strain evidence="9">CHK179-28034</strain>
    </source>
</reference>
<comment type="subcellular location">
    <subcellularLocation>
        <location evidence="1">Cell membrane</location>
        <topology evidence="1">Multi-pass membrane protein</topology>
    </subcellularLocation>
</comment>
<feature type="transmembrane region" description="Helical" evidence="7">
    <location>
        <begin position="107"/>
        <end position="125"/>
    </location>
</feature>
<feature type="transmembrane region" description="Helical" evidence="7">
    <location>
        <begin position="137"/>
        <end position="159"/>
    </location>
</feature>
<dbReference type="EMBL" id="DXBR01000008">
    <property type="protein sequence ID" value="HIZ38436.1"/>
    <property type="molecule type" value="Genomic_DNA"/>
</dbReference>
<keyword evidence="9" id="KW-0012">Acyltransferase</keyword>
<protein>
    <submittedName>
        <fullName evidence="9">Acyltransferase family protein</fullName>
    </submittedName>
</protein>
<feature type="transmembrane region" description="Helical" evidence="7">
    <location>
        <begin position="206"/>
        <end position="227"/>
    </location>
</feature>
<feature type="transmembrane region" description="Helical" evidence="7">
    <location>
        <begin position="77"/>
        <end position="95"/>
    </location>
</feature>
<keyword evidence="5 7" id="KW-1133">Transmembrane helix</keyword>
<sequence length="278" mass="32423">MRMALALFIFSVITYVGLGLHDPGRTMTVPDFIRKLYMERATYAYWYIYAYIALLMTLPFLRMIVKSMSENYYKYLILLYLLFISVIPCLDYLLFQGDLVMYKKLRPEWILADTVFWPLLGYYLENVYDWKKCTVRTIWRWILLGVTGILLTCGMIYYMHGVTGVCTKEKSQDFHSAFILLPCIAIYMAMKYFWSGKAGQCVPARIKKIIVSLGSCTFGIYLLHMLIKEYFSGLWDVFRVSWHMNQMLAALLLCAVVFAAGYVLTLILKQVPGLKRLL</sequence>
<evidence type="ECO:0000256" key="6">
    <source>
        <dbReference type="ARBA" id="ARBA00023136"/>
    </source>
</evidence>
<dbReference type="GO" id="GO:0009246">
    <property type="term" value="P:enterobacterial common antigen biosynthetic process"/>
    <property type="evidence" value="ECO:0007669"/>
    <property type="project" value="TreeGrafter"/>
</dbReference>
<dbReference type="Pfam" id="PF01757">
    <property type="entry name" value="Acyl_transf_3"/>
    <property type="match status" value="1"/>
</dbReference>
<comment type="similarity">
    <text evidence="2">Belongs to the acyltransferase 3 family.</text>
</comment>
<evidence type="ECO:0000313" key="9">
    <source>
        <dbReference type="EMBL" id="HIZ38436.1"/>
    </source>
</evidence>
<evidence type="ECO:0000259" key="8">
    <source>
        <dbReference type="Pfam" id="PF01757"/>
    </source>
</evidence>
<keyword evidence="4 7" id="KW-0812">Transmembrane</keyword>
<feature type="transmembrane region" description="Helical" evidence="7">
    <location>
        <begin position="43"/>
        <end position="65"/>
    </location>
</feature>
<dbReference type="PANTHER" id="PTHR40074:SF2">
    <property type="entry name" value="O-ACETYLTRANSFERASE WECH"/>
    <property type="match status" value="1"/>
</dbReference>
<proteinExistence type="inferred from homology"/>
<evidence type="ECO:0000256" key="4">
    <source>
        <dbReference type="ARBA" id="ARBA00022692"/>
    </source>
</evidence>
<comment type="caution">
    <text evidence="9">The sequence shown here is derived from an EMBL/GenBank/DDBJ whole genome shotgun (WGS) entry which is preliminary data.</text>
</comment>
<keyword evidence="9" id="KW-0808">Transferase</keyword>
<accession>A0A9D2J6H0</accession>
<evidence type="ECO:0000256" key="5">
    <source>
        <dbReference type="ARBA" id="ARBA00022989"/>
    </source>
</evidence>
<dbReference type="InterPro" id="IPR002656">
    <property type="entry name" value="Acyl_transf_3_dom"/>
</dbReference>
<gene>
    <name evidence="9" type="ORF">H9968_00705</name>
</gene>
<reference evidence="9" key="1">
    <citation type="journal article" date="2021" name="PeerJ">
        <title>Extensive microbial diversity within the chicken gut microbiome revealed by metagenomics and culture.</title>
        <authorList>
            <person name="Gilroy R."/>
            <person name="Ravi A."/>
            <person name="Getino M."/>
            <person name="Pursley I."/>
            <person name="Horton D.L."/>
            <person name="Alikhan N.F."/>
            <person name="Baker D."/>
            <person name="Gharbi K."/>
            <person name="Hall N."/>
            <person name="Watson M."/>
            <person name="Adriaenssens E.M."/>
            <person name="Foster-Nyarko E."/>
            <person name="Jarju S."/>
            <person name="Secka A."/>
            <person name="Antonio M."/>
            <person name="Oren A."/>
            <person name="Chaudhuri R.R."/>
            <person name="La Ragione R."/>
            <person name="Hildebrand F."/>
            <person name="Pallen M.J."/>
        </authorList>
    </citation>
    <scope>NUCLEOTIDE SEQUENCE</scope>
    <source>
        <strain evidence="9">CHK179-28034</strain>
    </source>
</reference>
<feature type="domain" description="Acyltransferase 3" evidence="8">
    <location>
        <begin position="1"/>
        <end position="265"/>
    </location>
</feature>